<feature type="signal peptide" evidence="3">
    <location>
        <begin position="1"/>
        <end position="20"/>
    </location>
</feature>
<dbReference type="InterPro" id="IPR008984">
    <property type="entry name" value="SMAD_FHA_dom_sf"/>
</dbReference>
<keyword evidence="2" id="KW-1133">Transmembrane helix</keyword>
<comment type="caution">
    <text evidence="5">The sequence shown here is derived from an EMBL/GenBank/DDBJ whole genome shotgun (WGS) entry which is preliminary data.</text>
</comment>
<keyword evidence="2" id="KW-0812">Transmembrane</keyword>
<dbReference type="EMBL" id="JAUOQI010000010">
    <property type="protein sequence ID" value="MDO6578546.1"/>
    <property type="molecule type" value="Genomic_DNA"/>
</dbReference>
<name>A0AAW7Z6C3_9ALTE</name>
<dbReference type="RefSeq" id="WP_156501760.1">
    <property type="nucleotide sequence ID" value="NZ_CP014322.1"/>
</dbReference>
<dbReference type="GeneID" id="83259501"/>
<feature type="chain" id="PRO_5043319852" evidence="3">
    <location>
        <begin position="21"/>
        <end position="503"/>
    </location>
</feature>
<organism evidence="5 6">
    <name type="scientific">Alteromonas stellipolaris</name>
    <dbReference type="NCBI Taxonomy" id="233316"/>
    <lineage>
        <taxon>Bacteria</taxon>
        <taxon>Pseudomonadati</taxon>
        <taxon>Pseudomonadota</taxon>
        <taxon>Gammaproteobacteria</taxon>
        <taxon>Alteromonadales</taxon>
        <taxon>Alteromonadaceae</taxon>
        <taxon>Alteromonas/Salinimonas group</taxon>
        <taxon>Alteromonas</taxon>
    </lineage>
</organism>
<gene>
    <name evidence="5" type="ORF">Q4527_14175</name>
</gene>
<dbReference type="SUPFAM" id="SSF49879">
    <property type="entry name" value="SMAD/FHA domain"/>
    <property type="match status" value="1"/>
</dbReference>
<evidence type="ECO:0000256" key="1">
    <source>
        <dbReference type="SAM" id="MobiDB-lite"/>
    </source>
</evidence>
<reference evidence="5" key="1">
    <citation type="submission" date="2023-07" db="EMBL/GenBank/DDBJ databases">
        <title>Genome content predicts the carbon catabolic preferences of heterotrophic bacteria.</title>
        <authorList>
            <person name="Gralka M."/>
        </authorList>
    </citation>
    <scope>NUCLEOTIDE SEQUENCE</scope>
    <source>
        <strain evidence="5">F2M12</strain>
    </source>
</reference>
<evidence type="ECO:0000256" key="3">
    <source>
        <dbReference type="SAM" id="SignalP"/>
    </source>
</evidence>
<dbReference type="Gene3D" id="2.60.200.20">
    <property type="match status" value="1"/>
</dbReference>
<dbReference type="SUPFAM" id="SSF50494">
    <property type="entry name" value="Trypsin-like serine proteases"/>
    <property type="match status" value="1"/>
</dbReference>
<feature type="region of interest" description="Disordered" evidence="1">
    <location>
        <begin position="258"/>
        <end position="297"/>
    </location>
</feature>
<feature type="domain" description="FHA" evidence="4">
    <location>
        <begin position="425"/>
        <end position="475"/>
    </location>
</feature>
<keyword evidence="3" id="KW-0732">Signal</keyword>
<dbReference type="SMART" id="SM00240">
    <property type="entry name" value="FHA"/>
    <property type="match status" value="1"/>
</dbReference>
<feature type="transmembrane region" description="Helical" evidence="2">
    <location>
        <begin position="334"/>
        <end position="352"/>
    </location>
</feature>
<protein>
    <submittedName>
        <fullName evidence="5">FHA domain-containing protein</fullName>
    </submittedName>
</protein>
<evidence type="ECO:0000313" key="5">
    <source>
        <dbReference type="EMBL" id="MDO6578546.1"/>
    </source>
</evidence>
<dbReference type="Gene3D" id="2.40.10.120">
    <property type="match status" value="1"/>
</dbReference>
<dbReference type="InterPro" id="IPR050923">
    <property type="entry name" value="Cell_Proc_Reg/RNA_Proc"/>
</dbReference>
<sequence>MYRVGMFIALWVLFTLPSYAFTTVTIEVLDDGKVEQTGIATLVANETVIINQKLLAQGNQYVVTDPTSKAKLIADLSANDEGLDLAILHVNGLTGNPAVVAKEDTSIGSKIYLLKLNDLSTAGTLHSILPADKNHPEQRWQHTALLSEGEFGAPLVNNCQELLGVSVSDIKGVFDKRLKLSSSFSAATSLTTLKTFLTKQNIDFKESENSCLSEADQLAALEKEKKKQQATLEKQEAERKAVEEELEKLKKEAEEKKKALEEAKADTTRQDAERQKAEEALEEARQQTIEQQKKLEDAEKAIKEQEEKVKETEAKSKQKELEFEEEKKSEQQKLIYYAIPIILVLVVVLIVLSRRRKKLLEVEQEASENKQQLSAEKAKVVSAQEALSKASANFDDIVLDGKDEAGGEHRIKVIGSTLARTEGGILIGRSAQKVNYVINVPGVSREHLNVILIDNKVMIEDLGSVNGTAINNRNLAPNTKAELENGDTLRIGTVTFSVHFLPS</sequence>
<proteinExistence type="predicted"/>
<dbReference type="PANTHER" id="PTHR23308">
    <property type="entry name" value="NUCLEAR INHIBITOR OF PROTEIN PHOSPHATASE-1"/>
    <property type="match status" value="1"/>
</dbReference>
<dbReference type="PROSITE" id="PS50006">
    <property type="entry name" value="FHA_DOMAIN"/>
    <property type="match status" value="1"/>
</dbReference>
<dbReference type="Pfam" id="PF00498">
    <property type="entry name" value="FHA"/>
    <property type="match status" value="1"/>
</dbReference>
<evidence type="ECO:0000256" key="2">
    <source>
        <dbReference type="SAM" id="Phobius"/>
    </source>
</evidence>
<evidence type="ECO:0000259" key="4">
    <source>
        <dbReference type="PROSITE" id="PS50006"/>
    </source>
</evidence>
<dbReference type="InterPro" id="IPR000253">
    <property type="entry name" value="FHA_dom"/>
</dbReference>
<evidence type="ECO:0000313" key="6">
    <source>
        <dbReference type="Proteomes" id="UP001170717"/>
    </source>
</evidence>
<dbReference type="AlphaFoldDB" id="A0AAW7Z6C3"/>
<dbReference type="InterPro" id="IPR009003">
    <property type="entry name" value="Peptidase_S1_PA"/>
</dbReference>
<dbReference type="CDD" id="cd00060">
    <property type="entry name" value="FHA"/>
    <property type="match status" value="1"/>
</dbReference>
<dbReference type="Proteomes" id="UP001170717">
    <property type="component" value="Unassembled WGS sequence"/>
</dbReference>
<accession>A0AAW7Z6C3</accession>
<keyword evidence="2" id="KW-0472">Membrane</keyword>